<keyword evidence="12" id="KW-0472">Membrane</keyword>
<dbReference type="InterPro" id="IPR002401">
    <property type="entry name" value="Cyt_P450_E_grp-I"/>
</dbReference>
<evidence type="ECO:0000256" key="2">
    <source>
        <dbReference type="ARBA" id="ARBA00004370"/>
    </source>
</evidence>
<evidence type="ECO:0000256" key="1">
    <source>
        <dbReference type="ARBA" id="ARBA00001971"/>
    </source>
</evidence>
<evidence type="ECO:0000256" key="14">
    <source>
        <dbReference type="RuleBase" id="RU000461"/>
    </source>
</evidence>
<evidence type="ECO:0000256" key="13">
    <source>
        <dbReference type="PIRSR" id="PIRSR602401-1"/>
    </source>
</evidence>
<evidence type="ECO:0000256" key="10">
    <source>
        <dbReference type="ARBA" id="ARBA00023004"/>
    </source>
</evidence>
<keyword evidence="10 13" id="KW-0408">Iron</keyword>
<dbReference type="GO" id="GO:0016020">
    <property type="term" value="C:membrane"/>
    <property type="evidence" value="ECO:0007669"/>
    <property type="project" value="UniProtKB-SubCell"/>
</dbReference>
<evidence type="ECO:0000256" key="11">
    <source>
        <dbReference type="ARBA" id="ARBA00023033"/>
    </source>
</evidence>
<dbReference type="GO" id="GO:0004497">
    <property type="term" value="F:monooxygenase activity"/>
    <property type="evidence" value="ECO:0007669"/>
    <property type="project" value="UniProtKB-KW"/>
</dbReference>
<dbReference type="PANTHER" id="PTHR24305">
    <property type="entry name" value="CYTOCHROME P450"/>
    <property type="match status" value="1"/>
</dbReference>
<gene>
    <name evidence="15" type="ORF">MVEN_00748900</name>
</gene>
<evidence type="ECO:0000256" key="12">
    <source>
        <dbReference type="ARBA" id="ARBA00023136"/>
    </source>
</evidence>
<dbReference type="Proteomes" id="UP000620124">
    <property type="component" value="Unassembled WGS sequence"/>
</dbReference>
<dbReference type="Pfam" id="PF00067">
    <property type="entry name" value="p450"/>
    <property type="match status" value="1"/>
</dbReference>
<keyword evidence="6" id="KW-0812">Transmembrane</keyword>
<evidence type="ECO:0000256" key="7">
    <source>
        <dbReference type="ARBA" id="ARBA00022723"/>
    </source>
</evidence>
<evidence type="ECO:0000256" key="6">
    <source>
        <dbReference type="ARBA" id="ARBA00022692"/>
    </source>
</evidence>
<sequence length="285" mass="32447">MLDLVSLSRAWVVGGKTSNMDAGLLRNLVEANMTQEDDTNHEKLTDELLSNTFAFLMAGHETSAHSLSFAVAFLALYPEVQQKIYEEATRIWPDGCPTTASVSSYKEHMPKLEYTLATFQETIRMFPAAPRLTKIVHMDTTLTVHRFTTQGTGEIEAITPFTVPVRAGSLILLDTMAVHMNPIYWGHDAEEFNPERFLDTETYRWPRDAFFAFSSGPRSCIGQRFALTESVCTLTSLVRRYEISVPEHLTGKPFEEQKRILLKWRPRTTPTPLNCMVRLRRRAVN</sequence>
<evidence type="ECO:0000313" key="16">
    <source>
        <dbReference type="Proteomes" id="UP000620124"/>
    </source>
</evidence>
<keyword evidence="16" id="KW-1185">Reference proteome</keyword>
<dbReference type="InterPro" id="IPR017972">
    <property type="entry name" value="Cyt_P450_CS"/>
</dbReference>
<name>A0A8H6YKE3_9AGAR</name>
<dbReference type="SUPFAM" id="SSF48264">
    <property type="entry name" value="Cytochrome P450"/>
    <property type="match status" value="1"/>
</dbReference>
<comment type="cofactor">
    <cofactor evidence="1 13">
        <name>heme</name>
        <dbReference type="ChEBI" id="CHEBI:30413"/>
    </cofactor>
</comment>
<reference evidence="15" key="1">
    <citation type="submission" date="2020-05" db="EMBL/GenBank/DDBJ databases">
        <title>Mycena genomes resolve the evolution of fungal bioluminescence.</title>
        <authorList>
            <person name="Tsai I.J."/>
        </authorList>
    </citation>
    <scope>NUCLEOTIDE SEQUENCE</scope>
    <source>
        <strain evidence="15">CCC161011</strain>
    </source>
</reference>
<evidence type="ECO:0000256" key="8">
    <source>
        <dbReference type="ARBA" id="ARBA00022989"/>
    </source>
</evidence>
<evidence type="ECO:0000256" key="4">
    <source>
        <dbReference type="ARBA" id="ARBA00010617"/>
    </source>
</evidence>
<keyword evidence="7 13" id="KW-0479">Metal-binding</keyword>
<comment type="similarity">
    <text evidence="4 14">Belongs to the cytochrome P450 family.</text>
</comment>
<protein>
    <submittedName>
        <fullName evidence="15">Cytochrome P450</fullName>
    </submittedName>
</protein>
<keyword evidence="11 14" id="KW-0503">Monooxygenase</keyword>
<dbReference type="InterPro" id="IPR001128">
    <property type="entry name" value="Cyt_P450"/>
</dbReference>
<keyword evidence="5 13" id="KW-0349">Heme</keyword>
<feature type="binding site" description="axial binding residue" evidence="13">
    <location>
        <position position="220"/>
    </location>
    <ligand>
        <name>heme</name>
        <dbReference type="ChEBI" id="CHEBI:30413"/>
    </ligand>
    <ligandPart>
        <name>Fe</name>
        <dbReference type="ChEBI" id="CHEBI:18248"/>
    </ligandPart>
</feature>
<dbReference type="AlphaFoldDB" id="A0A8H6YKE3"/>
<dbReference type="PANTHER" id="PTHR24305:SF166">
    <property type="entry name" value="CYTOCHROME P450 12A4, MITOCHONDRIAL-RELATED"/>
    <property type="match status" value="1"/>
</dbReference>
<dbReference type="Gene3D" id="1.10.630.10">
    <property type="entry name" value="Cytochrome P450"/>
    <property type="match status" value="1"/>
</dbReference>
<proteinExistence type="inferred from homology"/>
<evidence type="ECO:0000256" key="5">
    <source>
        <dbReference type="ARBA" id="ARBA00022617"/>
    </source>
</evidence>
<evidence type="ECO:0000256" key="3">
    <source>
        <dbReference type="ARBA" id="ARBA00004721"/>
    </source>
</evidence>
<keyword evidence="9 14" id="KW-0560">Oxidoreductase</keyword>
<dbReference type="PRINTS" id="PR00463">
    <property type="entry name" value="EP450I"/>
</dbReference>
<comment type="pathway">
    <text evidence="3">Secondary metabolite biosynthesis; terpenoid biosynthesis.</text>
</comment>
<dbReference type="PRINTS" id="PR00385">
    <property type="entry name" value="P450"/>
</dbReference>
<dbReference type="PROSITE" id="PS00086">
    <property type="entry name" value="CYTOCHROME_P450"/>
    <property type="match status" value="1"/>
</dbReference>
<dbReference type="InterPro" id="IPR036396">
    <property type="entry name" value="Cyt_P450_sf"/>
</dbReference>
<dbReference type="EMBL" id="JACAZI010000005">
    <property type="protein sequence ID" value="KAF7360202.1"/>
    <property type="molecule type" value="Genomic_DNA"/>
</dbReference>
<dbReference type="InterPro" id="IPR050121">
    <property type="entry name" value="Cytochrome_P450_monoxygenase"/>
</dbReference>
<dbReference type="OrthoDB" id="1470350at2759"/>
<dbReference type="GO" id="GO:0005506">
    <property type="term" value="F:iron ion binding"/>
    <property type="evidence" value="ECO:0007669"/>
    <property type="project" value="InterPro"/>
</dbReference>
<dbReference type="GO" id="GO:0020037">
    <property type="term" value="F:heme binding"/>
    <property type="evidence" value="ECO:0007669"/>
    <property type="project" value="InterPro"/>
</dbReference>
<evidence type="ECO:0000256" key="9">
    <source>
        <dbReference type="ARBA" id="ARBA00023002"/>
    </source>
</evidence>
<keyword evidence="8" id="KW-1133">Transmembrane helix</keyword>
<comment type="subcellular location">
    <subcellularLocation>
        <location evidence="2">Membrane</location>
    </subcellularLocation>
</comment>
<evidence type="ECO:0000313" key="15">
    <source>
        <dbReference type="EMBL" id="KAF7360202.1"/>
    </source>
</evidence>
<accession>A0A8H6YKE3</accession>
<comment type="caution">
    <text evidence="15">The sequence shown here is derived from an EMBL/GenBank/DDBJ whole genome shotgun (WGS) entry which is preliminary data.</text>
</comment>
<organism evidence="15 16">
    <name type="scientific">Mycena venus</name>
    <dbReference type="NCBI Taxonomy" id="2733690"/>
    <lineage>
        <taxon>Eukaryota</taxon>
        <taxon>Fungi</taxon>
        <taxon>Dikarya</taxon>
        <taxon>Basidiomycota</taxon>
        <taxon>Agaricomycotina</taxon>
        <taxon>Agaricomycetes</taxon>
        <taxon>Agaricomycetidae</taxon>
        <taxon>Agaricales</taxon>
        <taxon>Marasmiineae</taxon>
        <taxon>Mycenaceae</taxon>
        <taxon>Mycena</taxon>
    </lineage>
</organism>
<dbReference type="GO" id="GO:0016705">
    <property type="term" value="F:oxidoreductase activity, acting on paired donors, with incorporation or reduction of molecular oxygen"/>
    <property type="evidence" value="ECO:0007669"/>
    <property type="project" value="InterPro"/>
</dbReference>